<organism evidence="1 2">
    <name type="scientific">Rhizobium herbae</name>
    <dbReference type="NCBI Taxonomy" id="508661"/>
    <lineage>
        <taxon>Bacteria</taxon>
        <taxon>Pseudomonadati</taxon>
        <taxon>Pseudomonadota</taxon>
        <taxon>Alphaproteobacteria</taxon>
        <taxon>Hyphomicrobiales</taxon>
        <taxon>Rhizobiaceae</taxon>
        <taxon>Rhizobium/Agrobacterium group</taxon>
        <taxon>Rhizobium</taxon>
    </lineage>
</organism>
<dbReference type="Proteomes" id="UP000823786">
    <property type="component" value="Unassembled WGS sequence"/>
</dbReference>
<dbReference type="EMBL" id="JAGGJV010000003">
    <property type="protein sequence ID" value="MBP1858459.1"/>
    <property type="molecule type" value="Genomic_DNA"/>
</dbReference>
<proteinExistence type="predicted"/>
<sequence length="216" mass="24432">MIRILDIPDAAPVLFPDQHITKFIEYLRAVWADLKALTPVWWADKRETTLVNAFYRELKNDERLMQAGVGYGHLVLEGIEIYMDAKGMPKQSGRTDIRFIYAIDFGPELVLEFKRLDNSSHLRREYVHSGVKRFSSGQYSPESDFGIMVGMVTGAVAREKTSIIRYLGRAATVAALSLQRCDDPAINGGFDFDTSHSRPPACLARMIRVGHVLLER</sequence>
<keyword evidence="2" id="KW-1185">Reference proteome</keyword>
<comment type="caution">
    <text evidence="1">The sequence shown here is derived from an EMBL/GenBank/DDBJ whole genome shotgun (WGS) entry which is preliminary data.</text>
</comment>
<evidence type="ECO:0000313" key="2">
    <source>
        <dbReference type="Proteomes" id="UP000823786"/>
    </source>
</evidence>
<protein>
    <recommendedName>
        <fullName evidence="3">DUF4263 domain-containing protein</fullName>
    </recommendedName>
</protein>
<accession>A0ABS4EKI5</accession>
<reference evidence="1 2" key="1">
    <citation type="submission" date="2021-03" db="EMBL/GenBank/DDBJ databases">
        <title>Genomic Encyclopedia of Type Strains, Phase IV (KMG-IV): sequencing the most valuable type-strain genomes for metagenomic binning, comparative biology and taxonomic classification.</title>
        <authorList>
            <person name="Goeker M."/>
        </authorList>
    </citation>
    <scope>NUCLEOTIDE SEQUENCE [LARGE SCALE GENOMIC DNA]</scope>
    <source>
        <strain evidence="1 2">DSM 26427</strain>
    </source>
</reference>
<name>A0ABS4EKI5_9HYPH</name>
<evidence type="ECO:0008006" key="3">
    <source>
        <dbReference type="Google" id="ProtNLM"/>
    </source>
</evidence>
<evidence type="ECO:0000313" key="1">
    <source>
        <dbReference type="EMBL" id="MBP1858459.1"/>
    </source>
</evidence>
<dbReference type="RefSeq" id="WP_209851160.1">
    <property type="nucleotide sequence ID" value="NZ_JAGGJV010000003.1"/>
</dbReference>
<gene>
    <name evidence="1" type="ORF">J2Z75_001967</name>
</gene>